<keyword evidence="7" id="KW-1185">Reference proteome</keyword>
<dbReference type="GO" id="GO:0051536">
    <property type="term" value="F:iron-sulfur cluster binding"/>
    <property type="evidence" value="ECO:0007669"/>
    <property type="project" value="UniProtKB-KW"/>
</dbReference>
<feature type="domain" description="Radical SAM core" evidence="5">
    <location>
        <begin position="4"/>
        <end position="227"/>
    </location>
</feature>
<dbReference type="CDD" id="cd01335">
    <property type="entry name" value="Radical_SAM"/>
    <property type="match status" value="1"/>
</dbReference>
<evidence type="ECO:0000256" key="1">
    <source>
        <dbReference type="ARBA" id="ARBA00022691"/>
    </source>
</evidence>
<dbReference type="GO" id="GO:0046872">
    <property type="term" value="F:metal ion binding"/>
    <property type="evidence" value="ECO:0007669"/>
    <property type="project" value="UniProtKB-KW"/>
</dbReference>
<dbReference type="Pfam" id="PF04055">
    <property type="entry name" value="Radical_SAM"/>
    <property type="match status" value="1"/>
</dbReference>
<dbReference type="InterPro" id="IPR058240">
    <property type="entry name" value="rSAM_sf"/>
</dbReference>
<dbReference type="GO" id="GO:0003824">
    <property type="term" value="F:catalytic activity"/>
    <property type="evidence" value="ECO:0007669"/>
    <property type="project" value="InterPro"/>
</dbReference>
<dbReference type="Gene3D" id="3.20.20.70">
    <property type="entry name" value="Aldolase class I"/>
    <property type="match status" value="1"/>
</dbReference>
<dbReference type="SUPFAM" id="SSF48452">
    <property type="entry name" value="TPR-like"/>
    <property type="match status" value="1"/>
</dbReference>
<sequence>MSVEYRPITGVWEITMGCNLRCKHCGSSCENPLDGELTTDEALRLCDDIGKLGFRWITLSGGEPTTRKDWDLIAKRLNDNGVIPNMITNGWLMNDDIAKRAKAAGVNTVALSLDGLKSTHDFIRKEGSYDRIMSAIDILTANGLNCSVITTINNINLNELNEIHNILSQKHIFGWQLQLGLPMGNMSKNSELVTQPHHVDQLIDFAYNAMIKGGVEIQLADCIGYFNKKEIEIRRKAREGDVYSWNGCAAGKYGLGILHNGDVVGCTSIRNREFIEGNIREKSLIDIWNDPTSFSWNREMTKDKLSGICQKCLFGNRCLGGCGNTKLTLGKSVYAENTYCSYNYAIKKAEAQFERLTDVQTMLEKAQKFADNNSNQLAELLLSKVLLAEPDNEEALKLYGYVSFMLENYKQSYEANKKLIEKYPSDPYINKGYGLSIAKLGDVENGILYLKKAIDLSDRKYTDPFHDLAVILCENGRNEEALSVLEEGRSISDEFKKQSEAFYQMLKA</sequence>
<dbReference type="InterPro" id="IPR023885">
    <property type="entry name" value="4Fe4S-binding_SPASM_dom"/>
</dbReference>
<proteinExistence type="predicted"/>
<dbReference type="CDD" id="cd21109">
    <property type="entry name" value="SPASM"/>
    <property type="match status" value="1"/>
</dbReference>
<dbReference type="SMART" id="SM00729">
    <property type="entry name" value="Elp3"/>
    <property type="match status" value="1"/>
</dbReference>
<dbReference type="InterPro" id="IPR050377">
    <property type="entry name" value="Radical_SAM_PqqE_MftC-like"/>
</dbReference>
<dbReference type="SFLD" id="SFLDG01386">
    <property type="entry name" value="main_SPASM_domain-containing"/>
    <property type="match status" value="1"/>
</dbReference>
<dbReference type="InterPro" id="IPR007197">
    <property type="entry name" value="rSAM"/>
</dbReference>
<keyword evidence="3" id="KW-0408">Iron</keyword>
<keyword evidence="1" id="KW-0949">S-adenosyl-L-methionine</keyword>
<dbReference type="NCBIfam" id="TIGR04085">
    <property type="entry name" value="rSAM_more_4Fe4S"/>
    <property type="match status" value="1"/>
</dbReference>
<evidence type="ECO:0000256" key="2">
    <source>
        <dbReference type="ARBA" id="ARBA00022723"/>
    </source>
</evidence>
<dbReference type="PANTHER" id="PTHR11228:SF7">
    <property type="entry name" value="PQQA PEPTIDE CYCLASE"/>
    <property type="match status" value="1"/>
</dbReference>
<dbReference type="PROSITE" id="PS51918">
    <property type="entry name" value="RADICAL_SAM"/>
    <property type="match status" value="1"/>
</dbReference>
<protein>
    <submittedName>
        <fullName evidence="6">Radical SAM protein</fullName>
    </submittedName>
</protein>
<reference evidence="6 7" key="1">
    <citation type="submission" date="2020-09" db="EMBL/GenBank/DDBJ databases">
        <title>Characterization and genome sequencing of Ruminiclostridium sp. nov. MA18.</title>
        <authorList>
            <person name="Rettenmaier R."/>
            <person name="Kowollik M.-L."/>
            <person name="Liebl W."/>
            <person name="Zverlov V."/>
        </authorList>
    </citation>
    <scope>NUCLEOTIDE SEQUENCE [LARGE SCALE GENOMIC DNA]</scope>
    <source>
        <strain evidence="6 7">MA18</strain>
    </source>
</reference>
<dbReference type="AlphaFoldDB" id="A0A4U7JCK5"/>
<dbReference type="PANTHER" id="PTHR11228">
    <property type="entry name" value="RADICAL SAM DOMAIN PROTEIN"/>
    <property type="match status" value="1"/>
</dbReference>
<evidence type="ECO:0000313" key="6">
    <source>
        <dbReference type="EMBL" id="QNU67759.1"/>
    </source>
</evidence>
<evidence type="ECO:0000256" key="4">
    <source>
        <dbReference type="ARBA" id="ARBA00023014"/>
    </source>
</evidence>
<keyword evidence="2" id="KW-0479">Metal-binding</keyword>
<dbReference type="Gene3D" id="1.25.40.10">
    <property type="entry name" value="Tetratricopeptide repeat domain"/>
    <property type="match status" value="1"/>
</dbReference>
<dbReference type="EMBL" id="CP061336">
    <property type="protein sequence ID" value="QNU67759.1"/>
    <property type="molecule type" value="Genomic_DNA"/>
</dbReference>
<dbReference type="SFLD" id="SFLDG01067">
    <property type="entry name" value="SPASM/twitch_domain_containing"/>
    <property type="match status" value="1"/>
</dbReference>
<dbReference type="InterPro" id="IPR006638">
    <property type="entry name" value="Elp3/MiaA/NifB-like_rSAM"/>
</dbReference>
<evidence type="ECO:0000256" key="3">
    <source>
        <dbReference type="ARBA" id="ARBA00023004"/>
    </source>
</evidence>
<dbReference type="SUPFAM" id="SSF102114">
    <property type="entry name" value="Radical SAM enzymes"/>
    <property type="match status" value="1"/>
</dbReference>
<dbReference type="InterPro" id="IPR013785">
    <property type="entry name" value="Aldolase_TIM"/>
</dbReference>
<dbReference type="KEGG" id="rher:EHE19_004655"/>
<organism evidence="6 7">
    <name type="scientific">Ruminiclostridium herbifermentans</name>
    <dbReference type="NCBI Taxonomy" id="2488810"/>
    <lineage>
        <taxon>Bacteria</taxon>
        <taxon>Bacillati</taxon>
        <taxon>Bacillota</taxon>
        <taxon>Clostridia</taxon>
        <taxon>Eubacteriales</taxon>
        <taxon>Oscillospiraceae</taxon>
        <taxon>Ruminiclostridium</taxon>
    </lineage>
</organism>
<dbReference type="Pfam" id="PF13186">
    <property type="entry name" value="SPASM"/>
    <property type="match status" value="1"/>
</dbReference>
<name>A0A4U7JCK5_9FIRM</name>
<keyword evidence="4" id="KW-0411">Iron-sulfur</keyword>
<gene>
    <name evidence="6" type="ORF">EHE19_004655</name>
</gene>
<dbReference type="OrthoDB" id="9810775at2"/>
<dbReference type="Proteomes" id="UP000306409">
    <property type="component" value="Chromosome"/>
</dbReference>
<evidence type="ECO:0000313" key="7">
    <source>
        <dbReference type="Proteomes" id="UP000306409"/>
    </source>
</evidence>
<dbReference type="SFLD" id="SFLDS00029">
    <property type="entry name" value="Radical_SAM"/>
    <property type="match status" value="1"/>
</dbReference>
<evidence type="ECO:0000259" key="5">
    <source>
        <dbReference type="PROSITE" id="PS51918"/>
    </source>
</evidence>
<dbReference type="InterPro" id="IPR011990">
    <property type="entry name" value="TPR-like_helical_dom_sf"/>
</dbReference>
<dbReference type="RefSeq" id="WP_137698165.1">
    <property type="nucleotide sequence ID" value="NZ_CP061336.1"/>
</dbReference>
<accession>A0A4U7JCK5</accession>